<dbReference type="EMBL" id="JBCLSQ010000017">
    <property type="protein sequence ID" value="MEY8538294.1"/>
    <property type="molecule type" value="Genomic_DNA"/>
</dbReference>
<protein>
    <submittedName>
        <fullName evidence="2">Uncharacterized protein</fullName>
    </submittedName>
</protein>
<keyword evidence="1" id="KW-0472">Membrane</keyword>
<accession>A0ABV4DAI4</accession>
<dbReference type="Proteomes" id="UP001565242">
    <property type="component" value="Unassembled WGS sequence"/>
</dbReference>
<name>A0ABV4DAI4_9LACT</name>
<keyword evidence="1" id="KW-1133">Transmembrane helix</keyword>
<dbReference type="RefSeq" id="WP_369918500.1">
    <property type="nucleotide sequence ID" value="NZ_JBCLSQ010000017.1"/>
</dbReference>
<feature type="transmembrane region" description="Helical" evidence="1">
    <location>
        <begin position="81"/>
        <end position="104"/>
    </location>
</feature>
<keyword evidence="1" id="KW-0812">Transmembrane</keyword>
<gene>
    <name evidence="2" type="ORF">AALM99_07550</name>
</gene>
<sequence length="175" mass="20197">MMFFPWFISSSSNDDNSPYWIISQSSRKEDTAKFAFFSFGIVFVIFFIFYGFKSTDVVQEYFYQTLTLGDVNIWFSNGWRIGILACVSSLPICAVLSFFAWYGYCLKRYQSEIPYFRIDYEIDGQEQSVLAVNLMSDYSQVILEDGSQLLLQTIGTKVRIFEVEVVSDAEDEGEA</sequence>
<proteinExistence type="predicted"/>
<evidence type="ECO:0000313" key="2">
    <source>
        <dbReference type="EMBL" id="MEY8538294.1"/>
    </source>
</evidence>
<feature type="transmembrane region" description="Helical" evidence="1">
    <location>
        <begin position="34"/>
        <end position="52"/>
    </location>
</feature>
<evidence type="ECO:0000256" key="1">
    <source>
        <dbReference type="SAM" id="Phobius"/>
    </source>
</evidence>
<comment type="caution">
    <text evidence="2">The sequence shown here is derived from an EMBL/GenBank/DDBJ whole genome shotgun (WGS) entry which is preliminary data.</text>
</comment>
<reference evidence="2 3" key="1">
    <citation type="submission" date="2024-03" db="EMBL/GenBank/DDBJ databases">
        <title>Mouse gut bacterial collection (mGBC) of GemPharmatech.</title>
        <authorList>
            <person name="He Y."/>
            <person name="Dong L."/>
            <person name="Wu D."/>
            <person name="Gao X."/>
            <person name="Lin Z."/>
        </authorList>
    </citation>
    <scope>NUCLEOTIDE SEQUENCE [LARGE SCALE GENOMIC DNA]</scope>
    <source>
        <strain evidence="2 3">20-218</strain>
    </source>
</reference>
<evidence type="ECO:0000313" key="3">
    <source>
        <dbReference type="Proteomes" id="UP001565242"/>
    </source>
</evidence>
<keyword evidence="3" id="KW-1185">Reference proteome</keyword>
<organism evidence="2 3">
    <name type="scientific">Lactococcus muris</name>
    <dbReference type="NCBI Taxonomy" id="2941330"/>
    <lineage>
        <taxon>Bacteria</taxon>
        <taxon>Bacillati</taxon>
        <taxon>Bacillota</taxon>
        <taxon>Bacilli</taxon>
        <taxon>Lactobacillales</taxon>
        <taxon>Streptococcaceae</taxon>
        <taxon>Lactococcus</taxon>
    </lineage>
</organism>